<accession>A0A974RZX0</accession>
<dbReference type="InterPro" id="IPR006976">
    <property type="entry name" value="VanZ-like"/>
</dbReference>
<dbReference type="AlphaFoldDB" id="A0A974RZX0"/>
<dbReference type="RefSeq" id="WP_040372335.1">
    <property type="nucleotide sequence ID" value="NZ_CP068053.1"/>
</dbReference>
<feature type="transmembrane region" description="Helical" evidence="1">
    <location>
        <begin position="135"/>
        <end position="154"/>
    </location>
</feature>
<dbReference type="InterPro" id="IPR016747">
    <property type="entry name" value="Phosphotransbutyrylase"/>
</dbReference>
<dbReference type="Pfam" id="PF04892">
    <property type="entry name" value="VanZ"/>
    <property type="match status" value="1"/>
</dbReference>
<dbReference type="KEGG" id="ppsr:I6J18_19540"/>
<gene>
    <name evidence="3" type="ORF">I6J18_19540</name>
</gene>
<feature type="transmembrane region" description="Helical" evidence="1">
    <location>
        <begin position="104"/>
        <end position="123"/>
    </location>
</feature>
<protein>
    <submittedName>
        <fullName evidence="3">VanZ family protein</fullName>
    </submittedName>
</protein>
<keyword evidence="1" id="KW-0472">Membrane</keyword>
<dbReference type="EMBL" id="CP068053">
    <property type="protein sequence ID" value="QQS99757.1"/>
    <property type="molecule type" value="Genomic_DNA"/>
</dbReference>
<feature type="transmembrane region" description="Helical" evidence="1">
    <location>
        <begin position="77"/>
        <end position="97"/>
    </location>
</feature>
<feature type="domain" description="VanZ-like" evidence="2">
    <location>
        <begin position="9"/>
        <end position="154"/>
    </location>
</feature>
<dbReference type="NCBIfam" id="NF037970">
    <property type="entry name" value="vanZ_1"/>
    <property type="match status" value="1"/>
</dbReference>
<name>A0A974RZX0_PERPY</name>
<evidence type="ECO:0000259" key="2">
    <source>
        <dbReference type="Pfam" id="PF04892"/>
    </source>
</evidence>
<reference evidence="3 4" key="1">
    <citation type="submission" date="2021-01" db="EMBL/GenBank/DDBJ databases">
        <title>FDA dAtabase for Regulatory Grade micrObial Sequences (FDA-ARGOS): Supporting development and validation of Infectious Disease Dx tests.</title>
        <authorList>
            <person name="Nelson B."/>
            <person name="Plummer A."/>
            <person name="Tallon L."/>
            <person name="Sadzewicz L."/>
            <person name="Zhao X."/>
            <person name="Boylan J."/>
            <person name="Ott S."/>
            <person name="Bowen H."/>
            <person name="Vavikolanu K."/>
            <person name="Mehta A."/>
            <person name="Aluvathingal J."/>
            <person name="Nadendla S."/>
            <person name="Myers T."/>
            <person name="Yan Y."/>
            <person name="Sichtig H."/>
        </authorList>
    </citation>
    <scope>NUCLEOTIDE SEQUENCE [LARGE SCALE GENOMIC DNA]</scope>
    <source>
        <strain evidence="3 4">FDAARGOS_1161</strain>
    </source>
</reference>
<evidence type="ECO:0000313" key="4">
    <source>
        <dbReference type="Proteomes" id="UP000595254"/>
    </source>
</evidence>
<keyword evidence="1" id="KW-1133">Transmembrane helix</keyword>
<keyword evidence="1" id="KW-0812">Transmembrane</keyword>
<dbReference type="Proteomes" id="UP000595254">
    <property type="component" value="Chromosome"/>
</dbReference>
<evidence type="ECO:0000256" key="1">
    <source>
        <dbReference type="SAM" id="Phobius"/>
    </source>
</evidence>
<keyword evidence="4" id="KW-1185">Reference proteome</keyword>
<proteinExistence type="predicted"/>
<sequence length="167" mass="19575">MKKTLIAAVFMFWALLIFYFSSQPYQDQDITPILHDYLSDLDLKEKLSFISFMYGGREISTENLGVDTFVEFFIRKAAHLAIFFVWGFLTYSLLTLFMKKHDKVRWLLSVIFVILYAVLDEYHQSRTGNRTPLKMDVVLDTIGGIVGITGCWIIHKLRLKRKKHNLE</sequence>
<dbReference type="PIRSF" id="PIRSF019083">
    <property type="entry name" value="UCP019083_VanZ"/>
    <property type="match status" value="1"/>
</dbReference>
<organism evidence="3 4">
    <name type="scientific">Peribacillus psychrosaccharolyticus</name>
    <name type="common">Bacillus psychrosaccharolyticus</name>
    <dbReference type="NCBI Taxonomy" id="1407"/>
    <lineage>
        <taxon>Bacteria</taxon>
        <taxon>Bacillati</taxon>
        <taxon>Bacillota</taxon>
        <taxon>Bacilli</taxon>
        <taxon>Bacillales</taxon>
        <taxon>Bacillaceae</taxon>
        <taxon>Peribacillus</taxon>
    </lineage>
</organism>
<evidence type="ECO:0000313" key="3">
    <source>
        <dbReference type="EMBL" id="QQS99757.1"/>
    </source>
</evidence>